<gene>
    <name evidence="2" type="ORF">BN869_000010786_1</name>
</gene>
<name>A0A0B7KB38_BIOOC</name>
<feature type="compositionally biased region" description="Basic residues" evidence="1">
    <location>
        <begin position="48"/>
        <end position="57"/>
    </location>
</feature>
<feature type="compositionally biased region" description="Pro residues" evidence="1">
    <location>
        <begin position="171"/>
        <end position="181"/>
    </location>
</feature>
<feature type="compositionally biased region" description="Low complexity" evidence="1">
    <location>
        <begin position="110"/>
        <end position="122"/>
    </location>
</feature>
<feature type="compositionally biased region" description="Acidic residues" evidence="1">
    <location>
        <begin position="123"/>
        <end position="146"/>
    </location>
</feature>
<feature type="compositionally biased region" description="Polar residues" evidence="1">
    <location>
        <begin position="182"/>
        <end position="196"/>
    </location>
</feature>
<dbReference type="EMBL" id="CDPU01000045">
    <property type="protein sequence ID" value="CEO54728.1"/>
    <property type="molecule type" value="Genomic_DNA"/>
</dbReference>
<organism evidence="2">
    <name type="scientific">Bionectria ochroleuca</name>
    <name type="common">Gliocladium roseum</name>
    <dbReference type="NCBI Taxonomy" id="29856"/>
    <lineage>
        <taxon>Eukaryota</taxon>
        <taxon>Fungi</taxon>
        <taxon>Dikarya</taxon>
        <taxon>Ascomycota</taxon>
        <taxon>Pezizomycotina</taxon>
        <taxon>Sordariomycetes</taxon>
        <taxon>Hypocreomycetidae</taxon>
        <taxon>Hypocreales</taxon>
        <taxon>Bionectriaceae</taxon>
        <taxon>Clonostachys</taxon>
    </lineage>
</organism>
<accession>A0A0B7KB38</accession>
<reference evidence="2" key="1">
    <citation type="submission" date="2015-01" db="EMBL/GenBank/DDBJ databases">
        <authorList>
            <person name="Durling Mikael"/>
        </authorList>
    </citation>
    <scope>NUCLEOTIDE SEQUENCE</scope>
</reference>
<sequence length="221" mass="24241">MFSEIETTLSLCQHYRSILNISFVNMLRLHPTTLTITSAELRDLDRRYSRKNRHRNSHKPDVHTRCTDASPPRPDDDESTDVNDVPTPASSTPSQVADEDAAPIVAPVQSDSTPSHTPPGTTTEEEEEDDQDEDNAAFSDMDDPESALDLTPRAESSSGKTRHLSTNYSAPGPPDLPPPFSQTPRSRAISSTVTVNQEDHLQESPPLPSRDLGGVQEDGDD</sequence>
<feature type="region of interest" description="Disordered" evidence="1">
    <location>
        <begin position="47"/>
        <end position="221"/>
    </location>
</feature>
<evidence type="ECO:0000313" key="2">
    <source>
        <dbReference type="EMBL" id="CEO54728.1"/>
    </source>
</evidence>
<evidence type="ECO:0000256" key="1">
    <source>
        <dbReference type="SAM" id="MobiDB-lite"/>
    </source>
</evidence>
<feature type="compositionally biased region" description="Polar residues" evidence="1">
    <location>
        <begin position="154"/>
        <end position="169"/>
    </location>
</feature>
<protein>
    <submittedName>
        <fullName evidence="2">Uncharacterized protein</fullName>
    </submittedName>
</protein>
<proteinExistence type="predicted"/>
<dbReference type="AlphaFoldDB" id="A0A0B7KB38"/>